<evidence type="ECO:0008006" key="3">
    <source>
        <dbReference type="Google" id="ProtNLM"/>
    </source>
</evidence>
<dbReference type="RefSeq" id="XP_022578451.1">
    <property type="nucleotide sequence ID" value="XM_022729812.1"/>
</dbReference>
<protein>
    <recommendedName>
        <fullName evidence="3">SET domain-containing protein</fullName>
    </recommendedName>
</protein>
<organism evidence="1 2">
    <name type="scientific">Penicilliopsis zonata CBS 506.65</name>
    <dbReference type="NCBI Taxonomy" id="1073090"/>
    <lineage>
        <taxon>Eukaryota</taxon>
        <taxon>Fungi</taxon>
        <taxon>Dikarya</taxon>
        <taxon>Ascomycota</taxon>
        <taxon>Pezizomycotina</taxon>
        <taxon>Eurotiomycetes</taxon>
        <taxon>Eurotiomycetidae</taxon>
        <taxon>Eurotiales</taxon>
        <taxon>Aspergillaceae</taxon>
        <taxon>Penicilliopsis</taxon>
    </lineage>
</organism>
<proteinExistence type="predicted"/>
<dbReference type="EMBL" id="KV878349">
    <property type="protein sequence ID" value="OJJ43941.1"/>
    <property type="molecule type" value="Genomic_DNA"/>
</dbReference>
<dbReference type="Proteomes" id="UP000184188">
    <property type="component" value="Unassembled WGS sequence"/>
</dbReference>
<dbReference type="PANTHER" id="PTHR12350:SF19">
    <property type="entry name" value="SET DOMAIN-CONTAINING PROTEIN"/>
    <property type="match status" value="1"/>
</dbReference>
<evidence type="ECO:0000313" key="2">
    <source>
        <dbReference type="Proteomes" id="UP000184188"/>
    </source>
</evidence>
<reference evidence="2" key="1">
    <citation type="journal article" date="2017" name="Genome Biol.">
        <title>Comparative genomics reveals high biological diversity and specific adaptations in the industrially and medically important fungal genus Aspergillus.</title>
        <authorList>
            <person name="de Vries R.P."/>
            <person name="Riley R."/>
            <person name="Wiebenga A."/>
            <person name="Aguilar-Osorio G."/>
            <person name="Amillis S."/>
            <person name="Uchima C.A."/>
            <person name="Anderluh G."/>
            <person name="Asadollahi M."/>
            <person name="Askin M."/>
            <person name="Barry K."/>
            <person name="Battaglia E."/>
            <person name="Bayram O."/>
            <person name="Benocci T."/>
            <person name="Braus-Stromeyer S.A."/>
            <person name="Caldana C."/>
            <person name="Canovas D."/>
            <person name="Cerqueira G.C."/>
            <person name="Chen F."/>
            <person name="Chen W."/>
            <person name="Choi C."/>
            <person name="Clum A."/>
            <person name="Dos Santos R.A."/>
            <person name="Damasio A.R."/>
            <person name="Diallinas G."/>
            <person name="Emri T."/>
            <person name="Fekete E."/>
            <person name="Flipphi M."/>
            <person name="Freyberg S."/>
            <person name="Gallo A."/>
            <person name="Gournas C."/>
            <person name="Habgood R."/>
            <person name="Hainaut M."/>
            <person name="Harispe M.L."/>
            <person name="Henrissat B."/>
            <person name="Hilden K.S."/>
            <person name="Hope R."/>
            <person name="Hossain A."/>
            <person name="Karabika E."/>
            <person name="Karaffa L."/>
            <person name="Karanyi Z."/>
            <person name="Krasevec N."/>
            <person name="Kuo A."/>
            <person name="Kusch H."/>
            <person name="LaButti K."/>
            <person name="Lagendijk E.L."/>
            <person name="Lapidus A."/>
            <person name="Levasseur A."/>
            <person name="Lindquist E."/>
            <person name="Lipzen A."/>
            <person name="Logrieco A.F."/>
            <person name="MacCabe A."/>
            <person name="Maekelae M.R."/>
            <person name="Malavazi I."/>
            <person name="Melin P."/>
            <person name="Meyer V."/>
            <person name="Mielnichuk N."/>
            <person name="Miskei M."/>
            <person name="Molnar A.P."/>
            <person name="Mule G."/>
            <person name="Ngan C.Y."/>
            <person name="Orejas M."/>
            <person name="Orosz E."/>
            <person name="Ouedraogo J.P."/>
            <person name="Overkamp K.M."/>
            <person name="Park H.-S."/>
            <person name="Perrone G."/>
            <person name="Piumi F."/>
            <person name="Punt P.J."/>
            <person name="Ram A.F."/>
            <person name="Ramon A."/>
            <person name="Rauscher S."/>
            <person name="Record E."/>
            <person name="Riano-Pachon D.M."/>
            <person name="Robert V."/>
            <person name="Roehrig J."/>
            <person name="Ruller R."/>
            <person name="Salamov A."/>
            <person name="Salih N.S."/>
            <person name="Samson R.A."/>
            <person name="Sandor E."/>
            <person name="Sanguinetti M."/>
            <person name="Schuetze T."/>
            <person name="Sepcic K."/>
            <person name="Shelest E."/>
            <person name="Sherlock G."/>
            <person name="Sophianopoulou V."/>
            <person name="Squina F.M."/>
            <person name="Sun H."/>
            <person name="Susca A."/>
            <person name="Todd R.B."/>
            <person name="Tsang A."/>
            <person name="Unkles S.E."/>
            <person name="van de Wiele N."/>
            <person name="van Rossen-Uffink D."/>
            <person name="Oliveira J.V."/>
            <person name="Vesth T.C."/>
            <person name="Visser J."/>
            <person name="Yu J.-H."/>
            <person name="Zhou M."/>
            <person name="Andersen M.R."/>
            <person name="Archer D.B."/>
            <person name="Baker S.E."/>
            <person name="Benoit I."/>
            <person name="Brakhage A.A."/>
            <person name="Braus G.H."/>
            <person name="Fischer R."/>
            <person name="Frisvad J.C."/>
            <person name="Goldman G.H."/>
            <person name="Houbraken J."/>
            <person name="Oakley B."/>
            <person name="Pocsi I."/>
            <person name="Scazzocchio C."/>
            <person name="Seiboth B."/>
            <person name="vanKuyk P.A."/>
            <person name="Wortman J."/>
            <person name="Dyer P.S."/>
            <person name="Grigoriev I.V."/>
        </authorList>
    </citation>
    <scope>NUCLEOTIDE SEQUENCE [LARGE SCALE GENOMIC DNA]</scope>
    <source>
        <strain evidence="2">CBS 506.65</strain>
    </source>
</reference>
<dbReference type="InterPro" id="IPR053201">
    <property type="entry name" value="Flavunoidine_N-MTase"/>
</dbReference>
<name>A0A1L9S9Y1_9EURO</name>
<gene>
    <name evidence="1" type="ORF">ASPZODRAFT_72222</name>
</gene>
<dbReference type="GeneID" id="34616276"/>
<accession>A0A1L9S9Y1</accession>
<keyword evidence="2" id="KW-1185">Reference proteome</keyword>
<dbReference type="SUPFAM" id="SSF82199">
    <property type="entry name" value="SET domain"/>
    <property type="match status" value="1"/>
</dbReference>
<dbReference type="OrthoDB" id="5984008at2759"/>
<dbReference type="STRING" id="1073090.A0A1L9S9Y1"/>
<sequence length="173" mass="19036">MAPIADPVPAECQPPSHPDRLRVIRSTKAFGSRAVSLIDLPAGAVFAPITTASPGINAYSSVQTGPNTHIELNSDLLYINHSCDPSLVFDMKQMQVRVADKRPLKAGDTLTFFYPSTEWEMAQPFQCTCGAGEKTCKGWISGAQKMSQEELEGYWLNDHIVALLQQRDQEKKA</sequence>
<evidence type="ECO:0000313" key="1">
    <source>
        <dbReference type="EMBL" id="OJJ43941.1"/>
    </source>
</evidence>
<dbReference type="PANTHER" id="PTHR12350">
    <property type="entry name" value="HISTONE-LYSINE N-METHYLTRANSFERASE-RELATED"/>
    <property type="match status" value="1"/>
</dbReference>
<dbReference type="AlphaFoldDB" id="A0A1L9S9Y1"/>
<dbReference type="Gene3D" id="2.170.270.10">
    <property type="entry name" value="SET domain"/>
    <property type="match status" value="1"/>
</dbReference>
<dbReference type="InterPro" id="IPR046341">
    <property type="entry name" value="SET_dom_sf"/>
</dbReference>
<dbReference type="VEuPathDB" id="FungiDB:ASPZODRAFT_72222"/>